<evidence type="ECO:0000313" key="1">
    <source>
        <dbReference type="EMBL" id="ARB05780.1"/>
    </source>
</evidence>
<keyword evidence="2" id="KW-1185">Reference proteome</keyword>
<reference evidence="1 2" key="1">
    <citation type="submission" date="2017-02" db="EMBL/GenBank/DDBJ databases">
        <title>Characterization and complete genome sequence of Yersinia bacteriophage, fHe-Yen9-01.</title>
        <authorList>
            <person name="Jun J.W."/>
            <person name="Wicklund A."/>
            <person name="Skurnik M."/>
        </authorList>
    </citation>
    <scope>NUCLEOTIDE SEQUENCE [LARGE SCALE GENOMIC DNA]</scope>
</reference>
<dbReference type="EMBL" id="KY593455">
    <property type="protein sequence ID" value="ARB05780.1"/>
    <property type="molecule type" value="Genomic_DNA"/>
</dbReference>
<evidence type="ECO:0000313" key="2">
    <source>
        <dbReference type="Proteomes" id="UP000222840"/>
    </source>
</evidence>
<organism evidence="1 2">
    <name type="scientific">Yersinia phage fHe-Yen9-01</name>
    <dbReference type="NCBI Taxonomy" id="1965363"/>
    <lineage>
        <taxon>Viruses</taxon>
        <taxon>Duplodnaviria</taxon>
        <taxon>Heunggongvirae</taxon>
        <taxon>Uroviricota</taxon>
        <taxon>Caudoviricetes</taxon>
        <taxon>Pantevenvirales</taxon>
        <taxon>Straboviridae</taxon>
        <taxon>Tevenvirinae</taxon>
        <taxon>Tegunavirus</taxon>
        <taxon>Tegunavirus fheyen901</taxon>
    </lineage>
</organism>
<dbReference type="Proteomes" id="UP000222840">
    <property type="component" value="Segment"/>
</dbReference>
<accession>A0A1V0DXA5</accession>
<name>A0A1V0DXA5_9CAUD</name>
<proteinExistence type="predicted"/>
<sequence>MKFPVLRKILDEFQPLAKSKEFAEYMNSVLLTMSDTQISDLASEVSSYKDYYLGWSITECIKRHYVQKSIN</sequence>
<gene>
    <name evidence="1" type="ORF">fHeYen901_7</name>
</gene>
<protein>
    <submittedName>
        <fullName evidence="1">Uncharacterized protein</fullName>
    </submittedName>
</protein>